<feature type="chain" id="PRO_5038525757" evidence="13">
    <location>
        <begin position="22"/>
        <end position="370"/>
    </location>
</feature>
<dbReference type="RefSeq" id="WP_184989135.1">
    <property type="nucleotide sequence ID" value="NZ_BOMK01000029.1"/>
</dbReference>
<evidence type="ECO:0000313" key="15">
    <source>
        <dbReference type="EMBL" id="MBB4759857.1"/>
    </source>
</evidence>
<dbReference type="PROSITE" id="PS00136">
    <property type="entry name" value="SUBTILASE_ASP"/>
    <property type="match status" value="1"/>
</dbReference>
<dbReference type="PRINTS" id="PR00723">
    <property type="entry name" value="SUBTILISIN"/>
</dbReference>
<keyword evidence="6 10" id="KW-0378">Hydrolase</keyword>
<gene>
    <name evidence="15" type="ORF">BJ971_000413</name>
</gene>
<keyword evidence="9 12" id="KW-0472">Membrane</keyword>
<keyword evidence="8 12" id="KW-1133">Transmembrane helix</keyword>
<feature type="active site" description="Charge relay system" evidence="10">
    <location>
        <position position="247"/>
    </location>
</feature>
<evidence type="ECO:0000256" key="13">
    <source>
        <dbReference type="SAM" id="SignalP"/>
    </source>
</evidence>
<feature type="region of interest" description="Disordered" evidence="11">
    <location>
        <begin position="308"/>
        <end position="336"/>
    </location>
</feature>
<comment type="caution">
    <text evidence="15">The sequence shown here is derived from an EMBL/GenBank/DDBJ whole genome shotgun (WGS) entry which is preliminary data.</text>
</comment>
<evidence type="ECO:0000256" key="11">
    <source>
        <dbReference type="SAM" id="MobiDB-lite"/>
    </source>
</evidence>
<evidence type="ECO:0000256" key="1">
    <source>
        <dbReference type="ARBA" id="ARBA00004162"/>
    </source>
</evidence>
<comment type="subcellular location">
    <subcellularLocation>
        <location evidence="1">Cell membrane</location>
        <topology evidence="1">Single-pass membrane protein</topology>
    </subcellularLocation>
</comment>
<evidence type="ECO:0000256" key="8">
    <source>
        <dbReference type="ARBA" id="ARBA00022989"/>
    </source>
</evidence>
<reference evidence="15 16" key="1">
    <citation type="submission" date="2020-08" db="EMBL/GenBank/DDBJ databases">
        <title>Sequencing the genomes of 1000 actinobacteria strains.</title>
        <authorList>
            <person name="Klenk H.-P."/>
        </authorList>
    </citation>
    <scope>NUCLEOTIDE SEQUENCE [LARGE SCALE GENOMIC DNA]</scope>
    <source>
        <strain evidence="15 16">DSM 43149</strain>
    </source>
</reference>
<keyword evidence="16" id="KW-1185">Reference proteome</keyword>
<dbReference type="PANTHER" id="PTHR43806:SF11">
    <property type="entry name" value="CEREVISIN-RELATED"/>
    <property type="match status" value="1"/>
</dbReference>
<keyword evidence="3" id="KW-1003">Cell membrane</keyword>
<dbReference type="InterPro" id="IPR036852">
    <property type="entry name" value="Peptidase_S8/S53_dom_sf"/>
</dbReference>
<dbReference type="SUPFAM" id="SSF52743">
    <property type="entry name" value="Subtilisin-like"/>
    <property type="match status" value="1"/>
</dbReference>
<sequence>MTRRFLAVVAAALAGASAALCGTPALGADAVRDKQWHLEFLDVAEAQRTSTGKGVTVAVIDSGVSDHPDLSGTVLNGTDFLERGGNGRTDRTGHGTGMAGLIAAHGGEKTGALGIAPDAKILPIRVFDKKPQKNARIGEAITYATEHGAKVINLSLGGGIDPATLSAVKAAQDADVVIIAAAGNKPEDVGITAPAFLESIVAVGAIDRSGKKAAVSVSGAALDLMAPGEDIESTGRNDGYRSGTGTSDAAAIVSGAAALLRSKYPDMTAEEVVARLESTAIDKGKPGVDADYGHGILDLVAALSDSAAPSASASPSTAPTPTRSASAAASSATEPAGSTTPFIVGGVAVVVVLGGLIAFLLARRRPGASP</sequence>
<feature type="signal peptide" evidence="13">
    <location>
        <begin position="1"/>
        <end position="21"/>
    </location>
</feature>
<protein>
    <submittedName>
        <fullName evidence="15">Type VII secretion-associated serine protease mycosin</fullName>
    </submittedName>
</protein>
<organism evidence="15 16">
    <name type="scientific">Actinoplanes digitatis</name>
    <dbReference type="NCBI Taxonomy" id="1868"/>
    <lineage>
        <taxon>Bacteria</taxon>
        <taxon>Bacillati</taxon>
        <taxon>Actinomycetota</taxon>
        <taxon>Actinomycetes</taxon>
        <taxon>Micromonosporales</taxon>
        <taxon>Micromonosporaceae</taxon>
        <taxon>Actinoplanes</taxon>
    </lineage>
</organism>
<evidence type="ECO:0000256" key="4">
    <source>
        <dbReference type="ARBA" id="ARBA00022670"/>
    </source>
</evidence>
<dbReference type="InterPro" id="IPR050131">
    <property type="entry name" value="Peptidase_S8_subtilisin-like"/>
</dbReference>
<dbReference type="AlphaFoldDB" id="A0A7W7HSB0"/>
<comment type="similarity">
    <text evidence="2 10">Belongs to the peptidase S8 family.</text>
</comment>
<evidence type="ECO:0000256" key="10">
    <source>
        <dbReference type="PROSITE-ProRule" id="PRU01240"/>
    </source>
</evidence>
<dbReference type="GO" id="GO:0004252">
    <property type="term" value="F:serine-type endopeptidase activity"/>
    <property type="evidence" value="ECO:0007669"/>
    <property type="project" value="UniProtKB-UniRule"/>
</dbReference>
<dbReference type="PROSITE" id="PS51892">
    <property type="entry name" value="SUBTILASE"/>
    <property type="match status" value="1"/>
</dbReference>
<evidence type="ECO:0000256" key="5">
    <source>
        <dbReference type="ARBA" id="ARBA00022692"/>
    </source>
</evidence>
<evidence type="ECO:0000256" key="6">
    <source>
        <dbReference type="ARBA" id="ARBA00022801"/>
    </source>
</evidence>
<evidence type="ECO:0000256" key="7">
    <source>
        <dbReference type="ARBA" id="ARBA00022825"/>
    </source>
</evidence>
<dbReference type="NCBIfam" id="TIGR03921">
    <property type="entry name" value="T7SS_mycosin"/>
    <property type="match status" value="1"/>
</dbReference>
<evidence type="ECO:0000256" key="9">
    <source>
        <dbReference type="ARBA" id="ARBA00023136"/>
    </source>
</evidence>
<dbReference type="Proteomes" id="UP000578112">
    <property type="component" value="Unassembled WGS sequence"/>
</dbReference>
<dbReference type="InterPro" id="IPR023834">
    <property type="entry name" value="T7SS_pept_S8A_mycosin"/>
</dbReference>
<proteinExistence type="inferred from homology"/>
<feature type="active site" description="Charge relay system" evidence="10">
    <location>
        <position position="94"/>
    </location>
</feature>
<dbReference type="PANTHER" id="PTHR43806">
    <property type="entry name" value="PEPTIDASE S8"/>
    <property type="match status" value="1"/>
</dbReference>
<evidence type="ECO:0000313" key="16">
    <source>
        <dbReference type="Proteomes" id="UP000578112"/>
    </source>
</evidence>
<keyword evidence="5 12" id="KW-0812">Transmembrane</keyword>
<feature type="active site" description="Charge relay system" evidence="10">
    <location>
        <position position="61"/>
    </location>
</feature>
<dbReference type="InterPro" id="IPR023827">
    <property type="entry name" value="Peptidase_S8_Asp-AS"/>
</dbReference>
<feature type="transmembrane region" description="Helical" evidence="12">
    <location>
        <begin position="342"/>
        <end position="362"/>
    </location>
</feature>
<evidence type="ECO:0000259" key="14">
    <source>
        <dbReference type="Pfam" id="PF00082"/>
    </source>
</evidence>
<dbReference type="Pfam" id="PF00082">
    <property type="entry name" value="Peptidase_S8"/>
    <property type="match status" value="1"/>
</dbReference>
<dbReference type="InterPro" id="IPR000209">
    <property type="entry name" value="Peptidase_S8/S53_dom"/>
</dbReference>
<keyword evidence="7 10" id="KW-0720">Serine protease</keyword>
<accession>A0A7W7HSB0</accession>
<evidence type="ECO:0000256" key="3">
    <source>
        <dbReference type="ARBA" id="ARBA00022475"/>
    </source>
</evidence>
<evidence type="ECO:0000256" key="2">
    <source>
        <dbReference type="ARBA" id="ARBA00011073"/>
    </source>
</evidence>
<dbReference type="InterPro" id="IPR015500">
    <property type="entry name" value="Peptidase_S8_subtilisin-rel"/>
</dbReference>
<dbReference type="GO" id="GO:0005886">
    <property type="term" value="C:plasma membrane"/>
    <property type="evidence" value="ECO:0007669"/>
    <property type="project" value="UniProtKB-SubCell"/>
</dbReference>
<keyword evidence="4 10" id="KW-0645">Protease</keyword>
<dbReference type="Gene3D" id="3.40.50.200">
    <property type="entry name" value="Peptidase S8/S53 domain"/>
    <property type="match status" value="1"/>
</dbReference>
<feature type="domain" description="Peptidase S8/S53" evidence="14">
    <location>
        <begin position="52"/>
        <end position="295"/>
    </location>
</feature>
<dbReference type="GO" id="GO:0006508">
    <property type="term" value="P:proteolysis"/>
    <property type="evidence" value="ECO:0007669"/>
    <property type="project" value="UniProtKB-KW"/>
</dbReference>
<keyword evidence="13" id="KW-0732">Signal</keyword>
<name>A0A7W7HSB0_9ACTN</name>
<evidence type="ECO:0000256" key="12">
    <source>
        <dbReference type="SAM" id="Phobius"/>
    </source>
</evidence>
<dbReference type="EMBL" id="JACHNH010000001">
    <property type="protein sequence ID" value="MBB4759857.1"/>
    <property type="molecule type" value="Genomic_DNA"/>
</dbReference>